<dbReference type="OrthoDB" id="9780932at2"/>
<evidence type="ECO:0000313" key="2">
    <source>
        <dbReference type="EMBL" id="BAJ64003.1"/>
    </source>
</evidence>
<reference evidence="2 3" key="1">
    <citation type="submission" date="2010-12" db="EMBL/GenBank/DDBJ databases">
        <title>Whole genome sequence of Anaerolinea thermophila UNI-1.</title>
        <authorList>
            <person name="Narita-Yamada S."/>
            <person name="Kishi E."/>
            <person name="Watanabe Y."/>
            <person name="Takasaki K."/>
            <person name="Ankai A."/>
            <person name="Oguchi A."/>
            <person name="Fukui S."/>
            <person name="Takahashi M."/>
            <person name="Yashiro I."/>
            <person name="Hosoyama A."/>
            <person name="Sekiguchi Y."/>
            <person name="Hanada S."/>
            <person name="Fujita N."/>
        </authorList>
    </citation>
    <scope>NUCLEOTIDE SEQUENCE [LARGE SCALE GENOMIC DNA]</scope>
    <source>
        <strain evidence="3">DSM 14523 / JCM 11388 / NBRC 100420 / UNI-1</strain>
    </source>
</reference>
<evidence type="ECO:0000313" key="3">
    <source>
        <dbReference type="Proteomes" id="UP000008922"/>
    </source>
</evidence>
<dbReference type="InterPro" id="IPR029059">
    <property type="entry name" value="AB_hydrolase_5"/>
</dbReference>
<name>E8N6D9_ANATU</name>
<dbReference type="SUPFAM" id="SSF53474">
    <property type="entry name" value="alpha/beta-Hydrolases"/>
    <property type="match status" value="1"/>
</dbReference>
<gene>
    <name evidence="2" type="ordered locus">ANT_19770</name>
</gene>
<dbReference type="AlphaFoldDB" id="E8N6D9"/>
<accession>E8N6D9</accession>
<feature type="domain" description="Alpha/beta hydrolase fold-5" evidence="1">
    <location>
        <begin position="67"/>
        <end position="230"/>
    </location>
</feature>
<protein>
    <recommendedName>
        <fullName evidence="1">Alpha/beta hydrolase fold-5 domain-containing protein</fullName>
    </recommendedName>
</protein>
<organism evidence="2 3">
    <name type="scientific">Anaerolinea thermophila (strain DSM 14523 / JCM 11388 / NBRC 100420 / UNI-1)</name>
    <dbReference type="NCBI Taxonomy" id="926569"/>
    <lineage>
        <taxon>Bacteria</taxon>
        <taxon>Bacillati</taxon>
        <taxon>Chloroflexota</taxon>
        <taxon>Anaerolineae</taxon>
        <taxon>Anaerolineales</taxon>
        <taxon>Anaerolineaceae</taxon>
        <taxon>Anaerolinea</taxon>
    </lineage>
</organism>
<dbReference type="InterPro" id="IPR029058">
    <property type="entry name" value="AB_hydrolase_fold"/>
</dbReference>
<proteinExistence type="predicted"/>
<dbReference type="HOGENOM" id="CLU_077889_0_0_0"/>
<dbReference type="KEGG" id="atm:ANT_19770"/>
<dbReference type="GO" id="GO:0016787">
    <property type="term" value="F:hydrolase activity"/>
    <property type="evidence" value="ECO:0007669"/>
    <property type="project" value="InterPro"/>
</dbReference>
<dbReference type="STRING" id="926569.ANT_19770"/>
<evidence type="ECO:0000259" key="1">
    <source>
        <dbReference type="Pfam" id="PF12695"/>
    </source>
</evidence>
<dbReference type="eggNOG" id="COG1073">
    <property type="taxonomic scope" value="Bacteria"/>
</dbReference>
<keyword evidence="3" id="KW-1185">Reference proteome</keyword>
<dbReference type="EMBL" id="AP012029">
    <property type="protein sequence ID" value="BAJ64003.1"/>
    <property type="molecule type" value="Genomic_DNA"/>
</dbReference>
<dbReference type="Proteomes" id="UP000008922">
    <property type="component" value="Chromosome"/>
</dbReference>
<dbReference type="RefSeq" id="WP_013560376.1">
    <property type="nucleotide sequence ID" value="NC_014960.1"/>
</dbReference>
<dbReference type="InParanoid" id="E8N6D9"/>
<dbReference type="Pfam" id="PF12695">
    <property type="entry name" value="Abhydrolase_5"/>
    <property type="match status" value="1"/>
</dbReference>
<dbReference type="Gene3D" id="3.40.50.1820">
    <property type="entry name" value="alpha/beta hydrolase"/>
    <property type="match status" value="1"/>
</dbReference>
<sequence>MKRWRILWIVFALLILLAGGFVVWGSMPAQPMPEALVALQSDEWVEVSDSRWLVFTPRSQTPDTAWIFYPGGRVDPRSYAPLARRVAEQGFLVVVPSMPLNLAVFAPETALDILQEYPAIKTWVIGGHSLGGAMAANFVKKHPGKIQGLILLASYPAEGDSLRDVSSLKVLSIYASLDGLATPEKVLSSRPLLPEDTTWVEISGGNHAQFGWYGVQSGDLPARISREQQQSQVVSAILEFLQYLKD</sequence>